<evidence type="ECO:0000256" key="2">
    <source>
        <dbReference type="SAM" id="Phobius"/>
    </source>
</evidence>
<feature type="transmembrane region" description="Helical" evidence="2">
    <location>
        <begin position="47"/>
        <end position="65"/>
    </location>
</feature>
<keyword evidence="2" id="KW-1133">Transmembrane helix</keyword>
<evidence type="ECO:0000313" key="3">
    <source>
        <dbReference type="EMBL" id="XBV27257.1"/>
    </source>
</evidence>
<feature type="transmembrane region" description="Helical" evidence="2">
    <location>
        <begin position="107"/>
        <end position="131"/>
    </location>
</feature>
<keyword evidence="2" id="KW-0812">Transmembrane</keyword>
<dbReference type="EMBL" id="CP158165">
    <property type="protein sequence ID" value="XBV27257.1"/>
    <property type="molecule type" value="Genomic_DNA"/>
</dbReference>
<feature type="region of interest" description="Disordered" evidence="1">
    <location>
        <begin position="1"/>
        <end position="33"/>
    </location>
</feature>
<feature type="transmembrane region" description="Helical" evidence="2">
    <location>
        <begin position="71"/>
        <end position="95"/>
    </location>
</feature>
<accession>A0AAU7TKU7</accession>
<keyword evidence="2" id="KW-0472">Membrane</keyword>
<feature type="transmembrane region" description="Helical" evidence="2">
    <location>
        <begin position="137"/>
        <end position="154"/>
    </location>
</feature>
<sequence>MAQSDPEPEPTTEAQAAGKPGVPEKTQAEKDAEAAARAGAAENRFQWWCAGLTVMIGVFLLSGILQSDRSFGVLGWLGVVLTYLCLAALTATYVFCAKDRLKLRTQVLGPVDVFQASTVVVVVAVICGLLVPTDSKAALALLFPWALTYWMYGLNRTKKPADS</sequence>
<reference evidence="3" key="1">
    <citation type="submission" date="2024-06" db="EMBL/GenBank/DDBJ databases">
        <title>Kribbella sp. strain HUAS MG21 genome sequences.</title>
        <authorList>
            <person name="Mo P."/>
        </authorList>
    </citation>
    <scope>NUCLEOTIDE SEQUENCE</scope>
    <source>
        <strain evidence="3">HUAS MG21</strain>
    </source>
</reference>
<organism evidence="3">
    <name type="scientific">Kribbella sp. HUAS MG21</name>
    <dbReference type="NCBI Taxonomy" id="3160966"/>
    <lineage>
        <taxon>Bacteria</taxon>
        <taxon>Bacillati</taxon>
        <taxon>Actinomycetota</taxon>
        <taxon>Actinomycetes</taxon>
        <taxon>Propionibacteriales</taxon>
        <taxon>Kribbellaceae</taxon>
        <taxon>Kribbella</taxon>
    </lineage>
</organism>
<dbReference type="AlphaFoldDB" id="A0AAU7TKU7"/>
<evidence type="ECO:0000256" key="1">
    <source>
        <dbReference type="SAM" id="MobiDB-lite"/>
    </source>
</evidence>
<feature type="compositionally biased region" description="Acidic residues" evidence="1">
    <location>
        <begin position="1"/>
        <end position="10"/>
    </location>
</feature>
<dbReference type="RefSeq" id="WP_350280047.1">
    <property type="nucleotide sequence ID" value="NZ_CP158165.1"/>
</dbReference>
<name>A0AAU7TKU7_9ACTN</name>
<gene>
    <name evidence="3" type="ORF">ABN611_12700</name>
</gene>
<protein>
    <submittedName>
        <fullName evidence="3">Uncharacterized protein</fullName>
    </submittedName>
</protein>
<proteinExistence type="predicted"/>